<accession>A0A0A9FKP0</accession>
<reference evidence="1" key="2">
    <citation type="journal article" date="2015" name="Data Brief">
        <title>Shoot transcriptome of the giant reed, Arundo donax.</title>
        <authorList>
            <person name="Barrero R.A."/>
            <person name="Guerrero F.D."/>
            <person name="Moolhuijzen P."/>
            <person name="Goolsby J.A."/>
            <person name="Tidwell J."/>
            <person name="Bellgard S.E."/>
            <person name="Bellgard M.I."/>
        </authorList>
    </citation>
    <scope>NUCLEOTIDE SEQUENCE</scope>
    <source>
        <tissue evidence="1">Shoot tissue taken approximately 20 cm above the soil surface</tissue>
    </source>
</reference>
<protein>
    <submittedName>
        <fullName evidence="1">Uncharacterized protein</fullName>
    </submittedName>
</protein>
<name>A0A0A9FKP0_ARUDO</name>
<dbReference type="EMBL" id="GBRH01187225">
    <property type="protein sequence ID" value="JAE10671.1"/>
    <property type="molecule type" value="Transcribed_RNA"/>
</dbReference>
<proteinExistence type="predicted"/>
<sequence>MRPITSTGCSVAAPPTPPLPWCVFFGVVAGKWRRCFDAGVLRGVAMAPCGVGGGAGRGEGVGGAIGARLAG</sequence>
<reference evidence="1" key="1">
    <citation type="submission" date="2014-09" db="EMBL/GenBank/DDBJ databases">
        <authorList>
            <person name="Magalhaes I.L.F."/>
            <person name="Oliveira U."/>
            <person name="Santos F.R."/>
            <person name="Vidigal T.H.D.A."/>
            <person name="Brescovit A.D."/>
            <person name="Santos A.J."/>
        </authorList>
    </citation>
    <scope>NUCLEOTIDE SEQUENCE</scope>
    <source>
        <tissue evidence="1">Shoot tissue taken approximately 20 cm above the soil surface</tissue>
    </source>
</reference>
<evidence type="ECO:0000313" key="1">
    <source>
        <dbReference type="EMBL" id="JAE10671.1"/>
    </source>
</evidence>
<dbReference type="AlphaFoldDB" id="A0A0A9FKP0"/>
<organism evidence="1">
    <name type="scientific">Arundo donax</name>
    <name type="common">Giant reed</name>
    <name type="synonym">Donax arundinaceus</name>
    <dbReference type="NCBI Taxonomy" id="35708"/>
    <lineage>
        <taxon>Eukaryota</taxon>
        <taxon>Viridiplantae</taxon>
        <taxon>Streptophyta</taxon>
        <taxon>Embryophyta</taxon>
        <taxon>Tracheophyta</taxon>
        <taxon>Spermatophyta</taxon>
        <taxon>Magnoliopsida</taxon>
        <taxon>Liliopsida</taxon>
        <taxon>Poales</taxon>
        <taxon>Poaceae</taxon>
        <taxon>PACMAD clade</taxon>
        <taxon>Arundinoideae</taxon>
        <taxon>Arundineae</taxon>
        <taxon>Arundo</taxon>
    </lineage>
</organism>